<accession>A0A329MS81</accession>
<name>A0A329MS81_9BACL</name>
<comment type="caution">
    <text evidence="3">The sequence shown here is derived from an EMBL/GenBank/DDBJ whole genome shotgun (WGS) entry which is preliminary data.</text>
</comment>
<dbReference type="Pfam" id="PF01243">
    <property type="entry name" value="PNPOx_N"/>
    <property type="match status" value="1"/>
</dbReference>
<dbReference type="GO" id="GO:0016627">
    <property type="term" value="F:oxidoreductase activity, acting on the CH-CH group of donors"/>
    <property type="evidence" value="ECO:0007669"/>
    <property type="project" value="TreeGrafter"/>
</dbReference>
<dbReference type="InterPro" id="IPR052019">
    <property type="entry name" value="F420H2_bilvrd_red/Heme_oxyg"/>
</dbReference>
<evidence type="ECO:0000313" key="4">
    <source>
        <dbReference type="Proteomes" id="UP000250369"/>
    </source>
</evidence>
<dbReference type="PANTHER" id="PTHR35176:SF6">
    <property type="entry name" value="HEME OXYGENASE HI_0854-RELATED"/>
    <property type="match status" value="1"/>
</dbReference>
<dbReference type="Proteomes" id="UP000250369">
    <property type="component" value="Unassembled WGS sequence"/>
</dbReference>
<dbReference type="RefSeq" id="WP_113028904.1">
    <property type="nucleotide sequence ID" value="NZ_QMFB01000001.1"/>
</dbReference>
<evidence type="ECO:0000259" key="2">
    <source>
        <dbReference type="Pfam" id="PF01243"/>
    </source>
</evidence>
<evidence type="ECO:0000256" key="1">
    <source>
        <dbReference type="ARBA" id="ARBA00023002"/>
    </source>
</evidence>
<reference evidence="3 4" key="1">
    <citation type="journal article" date="2009" name="Int. J. Syst. Evol. Microbiol.">
        <title>Paenibacillus contaminans sp. nov., isolated from a contaminated laboratory plate.</title>
        <authorList>
            <person name="Chou J.H."/>
            <person name="Lee J.H."/>
            <person name="Lin M.C."/>
            <person name="Chang P.S."/>
            <person name="Arun A.B."/>
            <person name="Young C.C."/>
            <person name="Chen W.M."/>
        </authorList>
    </citation>
    <scope>NUCLEOTIDE SEQUENCE [LARGE SCALE GENOMIC DNA]</scope>
    <source>
        <strain evidence="3 4">CKOBP-6</strain>
    </source>
</reference>
<dbReference type="InterPro" id="IPR014419">
    <property type="entry name" value="HutZ"/>
</dbReference>
<dbReference type="SUPFAM" id="SSF50475">
    <property type="entry name" value="FMN-binding split barrel"/>
    <property type="match status" value="1"/>
</dbReference>
<dbReference type="GO" id="GO:0005829">
    <property type="term" value="C:cytosol"/>
    <property type="evidence" value="ECO:0007669"/>
    <property type="project" value="TreeGrafter"/>
</dbReference>
<dbReference type="Gene3D" id="2.30.110.10">
    <property type="entry name" value="Electron Transport, Fmn-binding Protein, Chain A"/>
    <property type="match status" value="1"/>
</dbReference>
<dbReference type="PANTHER" id="PTHR35176">
    <property type="entry name" value="HEME OXYGENASE HI_0854-RELATED"/>
    <property type="match status" value="1"/>
</dbReference>
<dbReference type="GO" id="GO:0070967">
    <property type="term" value="F:coenzyme F420 binding"/>
    <property type="evidence" value="ECO:0007669"/>
    <property type="project" value="TreeGrafter"/>
</dbReference>
<organism evidence="3 4">
    <name type="scientific">Paenibacillus contaminans</name>
    <dbReference type="NCBI Taxonomy" id="450362"/>
    <lineage>
        <taxon>Bacteria</taxon>
        <taxon>Bacillati</taxon>
        <taxon>Bacillota</taxon>
        <taxon>Bacilli</taxon>
        <taxon>Bacillales</taxon>
        <taxon>Paenibacillaceae</taxon>
        <taxon>Paenibacillus</taxon>
    </lineage>
</organism>
<sequence>MKQIDMEATKQRYLDFVESRKTLVISSLDENAIPFISYAPYVKKDGKFYIYISKISDHYRYVEANDRIHVMLIADESESQNVFARERARWSCSTKNLGNEGHEDIFALFNETFNAKLMDMLRGLDFSLFELTPLSGRYVVGFGQAFDVDLPGDVFNHVVVDRKDK</sequence>
<feature type="domain" description="Pyridoxamine 5'-phosphate oxidase N-terminal" evidence="2">
    <location>
        <begin position="11"/>
        <end position="138"/>
    </location>
</feature>
<proteinExistence type="predicted"/>
<gene>
    <name evidence="3" type="ORF">DQG23_00835</name>
</gene>
<dbReference type="PIRSF" id="PIRSF004633">
    <property type="entry name" value="UCP_PLP_oxd"/>
    <property type="match status" value="1"/>
</dbReference>
<dbReference type="OrthoDB" id="5345368at2"/>
<dbReference type="InterPro" id="IPR011576">
    <property type="entry name" value="Pyridox_Oxase_N"/>
</dbReference>
<protein>
    <submittedName>
        <fullName evidence="3">Heme iron utilization protein</fullName>
    </submittedName>
</protein>
<dbReference type="InterPro" id="IPR012349">
    <property type="entry name" value="Split_barrel_FMN-bd"/>
</dbReference>
<dbReference type="EMBL" id="QMFB01000001">
    <property type="protein sequence ID" value="RAV22795.1"/>
    <property type="molecule type" value="Genomic_DNA"/>
</dbReference>
<keyword evidence="4" id="KW-1185">Reference proteome</keyword>
<evidence type="ECO:0000313" key="3">
    <source>
        <dbReference type="EMBL" id="RAV22795.1"/>
    </source>
</evidence>
<keyword evidence="1" id="KW-0560">Oxidoreductase</keyword>
<dbReference type="AlphaFoldDB" id="A0A329MS81"/>